<dbReference type="InterPro" id="IPR000727">
    <property type="entry name" value="T_SNARE_dom"/>
</dbReference>
<gene>
    <name evidence="12" type="ORF">PV08_02336</name>
</gene>
<evidence type="ECO:0000256" key="3">
    <source>
        <dbReference type="ARBA" id="ARBA00022692"/>
    </source>
</evidence>
<proteinExistence type="predicted"/>
<feature type="region of interest" description="Disordered" evidence="9">
    <location>
        <begin position="24"/>
        <end position="102"/>
    </location>
</feature>
<evidence type="ECO:0000313" key="12">
    <source>
        <dbReference type="EMBL" id="KIW18049.1"/>
    </source>
</evidence>
<evidence type="ECO:0000256" key="8">
    <source>
        <dbReference type="ARBA" id="ARBA00046280"/>
    </source>
</evidence>
<feature type="domain" description="T-SNARE coiled-coil homology" evidence="11">
    <location>
        <begin position="107"/>
        <end position="169"/>
    </location>
</feature>
<feature type="transmembrane region" description="Helical" evidence="10">
    <location>
        <begin position="175"/>
        <end position="196"/>
    </location>
</feature>
<dbReference type="Proteomes" id="UP000053328">
    <property type="component" value="Unassembled WGS sequence"/>
</dbReference>
<keyword evidence="4" id="KW-0653">Protein transport</keyword>
<evidence type="ECO:0000256" key="2">
    <source>
        <dbReference type="ARBA" id="ARBA00022448"/>
    </source>
</evidence>
<dbReference type="GeneID" id="27329419"/>
<evidence type="ECO:0000256" key="7">
    <source>
        <dbReference type="ARBA" id="ARBA00023136"/>
    </source>
</evidence>
<evidence type="ECO:0000256" key="5">
    <source>
        <dbReference type="ARBA" id="ARBA00022989"/>
    </source>
</evidence>
<feature type="compositionally biased region" description="Low complexity" evidence="9">
    <location>
        <begin position="41"/>
        <end position="54"/>
    </location>
</feature>
<keyword evidence="7 10" id="KW-0472">Membrane</keyword>
<dbReference type="RefSeq" id="XP_016238265.1">
    <property type="nucleotide sequence ID" value="XM_016376695.1"/>
</dbReference>
<accession>A0A0D2C383</accession>
<dbReference type="AlphaFoldDB" id="A0A0D2C383"/>
<dbReference type="SUPFAM" id="SSF58038">
    <property type="entry name" value="SNARE fusion complex"/>
    <property type="match status" value="1"/>
</dbReference>
<sequence>MSTVTYLISLATRSTSDCRRNRYSSLNRRAAPSSALFQDYPGSRPSSSSSPRPGYAYNSQPDRPASSSSPYMNPYSSTNGSTHESHSSFRPATPNSKGQYSTSVLEELEAQNEISATTLLSQKVSQLKTLTVAIGDEIRDSSALASQINDTFENTGVRLRGTMRRMLRMAERTGVGWKAWVLFFIAVWALFAYVWLF</sequence>
<feature type="compositionally biased region" description="Low complexity" evidence="9">
    <location>
        <begin position="66"/>
        <end position="77"/>
    </location>
</feature>
<keyword evidence="5 10" id="KW-1133">Transmembrane helix</keyword>
<dbReference type="STRING" id="91928.A0A0D2C383"/>
<dbReference type="InterPro" id="IPR039899">
    <property type="entry name" value="BET1_SNARE"/>
</dbReference>
<evidence type="ECO:0000256" key="9">
    <source>
        <dbReference type="SAM" id="MobiDB-lite"/>
    </source>
</evidence>
<dbReference type="PANTHER" id="PTHR12791">
    <property type="entry name" value="GOLGI SNARE BET1-RELATED"/>
    <property type="match status" value="1"/>
</dbReference>
<dbReference type="VEuPathDB" id="FungiDB:PV08_02336"/>
<evidence type="ECO:0000259" key="11">
    <source>
        <dbReference type="PROSITE" id="PS50192"/>
    </source>
</evidence>
<comment type="subcellular location">
    <subcellularLocation>
        <location evidence="8">Endomembrane system</location>
        <topology evidence="8">Single-pass type IV membrane protein</topology>
    </subcellularLocation>
    <subcellularLocation>
        <location evidence="1">Golgi apparatus membrane</location>
    </subcellularLocation>
</comment>
<dbReference type="HOGENOM" id="CLU_086133_1_0_1"/>
<protein>
    <recommendedName>
        <fullName evidence="11">t-SNARE coiled-coil homology domain-containing protein</fullName>
    </recommendedName>
</protein>
<organism evidence="12 13">
    <name type="scientific">Exophiala spinifera</name>
    <dbReference type="NCBI Taxonomy" id="91928"/>
    <lineage>
        <taxon>Eukaryota</taxon>
        <taxon>Fungi</taxon>
        <taxon>Dikarya</taxon>
        <taxon>Ascomycota</taxon>
        <taxon>Pezizomycotina</taxon>
        <taxon>Eurotiomycetes</taxon>
        <taxon>Chaetothyriomycetidae</taxon>
        <taxon>Chaetothyriales</taxon>
        <taxon>Herpotrichiellaceae</taxon>
        <taxon>Exophiala</taxon>
    </lineage>
</organism>
<evidence type="ECO:0000256" key="6">
    <source>
        <dbReference type="ARBA" id="ARBA00023034"/>
    </source>
</evidence>
<keyword evidence="6" id="KW-0333">Golgi apparatus</keyword>
<dbReference type="GO" id="GO:0015031">
    <property type="term" value="P:protein transport"/>
    <property type="evidence" value="ECO:0007669"/>
    <property type="project" value="UniProtKB-KW"/>
</dbReference>
<name>A0A0D2C383_9EURO</name>
<dbReference type="Gene3D" id="1.20.5.110">
    <property type="match status" value="1"/>
</dbReference>
<evidence type="ECO:0000256" key="4">
    <source>
        <dbReference type="ARBA" id="ARBA00022927"/>
    </source>
</evidence>
<keyword evidence="13" id="KW-1185">Reference proteome</keyword>
<evidence type="ECO:0000313" key="13">
    <source>
        <dbReference type="Proteomes" id="UP000053328"/>
    </source>
</evidence>
<feature type="compositionally biased region" description="Polar residues" evidence="9">
    <location>
        <begin position="78"/>
        <end position="102"/>
    </location>
</feature>
<dbReference type="PROSITE" id="PS50192">
    <property type="entry name" value="T_SNARE"/>
    <property type="match status" value="1"/>
</dbReference>
<keyword evidence="2" id="KW-0813">Transport</keyword>
<reference evidence="12 13" key="1">
    <citation type="submission" date="2015-01" db="EMBL/GenBank/DDBJ databases">
        <title>The Genome Sequence of Exophiala spinifera CBS89968.</title>
        <authorList>
            <consortium name="The Broad Institute Genomics Platform"/>
            <person name="Cuomo C."/>
            <person name="de Hoog S."/>
            <person name="Gorbushina A."/>
            <person name="Stielow B."/>
            <person name="Teixiera M."/>
            <person name="Abouelleil A."/>
            <person name="Chapman S.B."/>
            <person name="Priest M."/>
            <person name="Young S.K."/>
            <person name="Wortman J."/>
            <person name="Nusbaum C."/>
            <person name="Birren B."/>
        </authorList>
    </citation>
    <scope>NUCLEOTIDE SEQUENCE [LARGE SCALE GENOMIC DNA]</scope>
    <source>
        <strain evidence="12 13">CBS 89968</strain>
    </source>
</reference>
<evidence type="ECO:0000256" key="1">
    <source>
        <dbReference type="ARBA" id="ARBA00004394"/>
    </source>
</evidence>
<dbReference type="GO" id="GO:0000139">
    <property type="term" value="C:Golgi membrane"/>
    <property type="evidence" value="ECO:0007669"/>
    <property type="project" value="UniProtKB-SubCell"/>
</dbReference>
<dbReference type="CDD" id="cd15853">
    <property type="entry name" value="SNARE_Bet1"/>
    <property type="match status" value="1"/>
</dbReference>
<dbReference type="OrthoDB" id="261831at2759"/>
<keyword evidence="3 10" id="KW-0812">Transmembrane</keyword>
<dbReference type="EMBL" id="KN847493">
    <property type="protein sequence ID" value="KIW18049.1"/>
    <property type="molecule type" value="Genomic_DNA"/>
</dbReference>
<evidence type="ECO:0000256" key="10">
    <source>
        <dbReference type="SAM" id="Phobius"/>
    </source>
</evidence>